<dbReference type="AlphaFoldDB" id="A0A163XB21"/>
<dbReference type="GO" id="GO:0033785">
    <property type="term" value="F:heptose 7-phosphate kinase activity"/>
    <property type="evidence" value="ECO:0007669"/>
    <property type="project" value="TreeGrafter"/>
</dbReference>
<dbReference type="GO" id="GO:0005829">
    <property type="term" value="C:cytosol"/>
    <property type="evidence" value="ECO:0007669"/>
    <property type="project" value="TreeGrafter"/>
</dbReference>
<evidence type="ECO:0000256" key="1">
    <source>
        <dbReference type="ARBA" id="ARBA00023268"/>
    </source>
</evidence>
<dbReference type="Gene3D" id="3.40.50.620">
    <property type="entry name" value="HUPs"/>
    <property type="match status" value="1"/>
</dbReference>
<dbReference type="Proteomes" id="UP000076574">
    <property type="component" value="Unassembled WGS sequence"/>
</dbReference>
<dbReference type="Gene3D" id="3.40.1190.20">
    <property type="match status" value="1"/>
</dbReference>
<dbReference type="NCBIfam" id="TIGR00125">
    <property type="entry name" value="cyt_tran_rel"/>
    <property type="match status" value="1"/>
</dbReference>
<evidence type="ECO:0000259" key="4">
    <source>
        <dbReference type="Pfam" id="PF01467"/>
    </source>
</evidence>
<dbReference type="OrthoDB" id="9802794at2"/>
<dbReference type="PANTHER" id="PTHR46969">
    <property type="entry name" value="BIFUNCTIONAL PROTEIN HLDE"/>
    <property type="match status" value="1"/>
</dbReference>
<feature type="domain" description="Cytidyltransferase-like" evidence="4">
    <location>
        <begin position="35"/>
        <end position="127"/>
    </location>
</feature>
<comment type="caution">
    <text evidence="5">The sequence shown here is derived from an EMBL/GenBank/DDBJ whole genome shotgun (WGS) entry which is preliminary data.</text>
</comment>
<evidence type="ECO:0000259" key="3">
    <source>
        <dbReference type="Pfam" id="PF00294"/>
    </source>
</evidence>
<proteinExistence type="predicted"/>
<reference evidence="5 6" key="1">
    <citation type="submission" date="2016-03" db="EMBL/GenBank/DDBJ databases">
        <title>Microsymbionts genomes from the relict species Vavilovia formosa (Stev.) Fed.</title>
        <authorList>
            <person name="Kopat V."/>
            <person name="Chirak E."/>
            <person name="Kimeklis A."/>
            <person name="Andronov E."/>
        </authorList>
    </citation>
    <scope>NUCLEOTIDE SEQUENCE [LARGE SCALE GENOMIC DNA]</scope>
    <source>
        <strain evidence="5 6">Vaf07</strain>
    </source>
</reference>
<dbReference type="SUPFAM" id="SSF53613">
    <property type="entry name" value="Ribokinase-like"/>
    <property type="match status" value="1"/>
</dbReference>
<name>A0A163XB21_9BRAD</name>
<dbReference type="PANTHER" id="PTHR46969:SF1">
    <property type="entry name" value="BIFUNCTIONAL PROTEIN HLDE"/>
    <property type="match status" value="1"/>
</dbReference>
<dbReference type="GO" id="GO:0033786">
    <property type="term" value="F:heptose-1-phosphate adenylyltransferase activity"/>
    <property type="evidence" value="ECO:0007669"/>
    <property type="project" value="TreeGrafter"/>
</dbReference>
<dbReference type="Pfam" id="PF00294">
    <property type="entry name" value="PfkB"/>
    <property type="match status" value="1"/>
</dbReference>
<sequence>MDEASRKLLSHKVKTLDEIVGLVGPRPRAKKVIMCHGVFDVVHPGHIRHLIYAKSKGDVLVASLTADRHIMKANMRPYIPEDIRALNLAALEMVDYVIIDRNSTPLDNISAIQPDYFAKGYEYGKDNEIHPKTQDEIGILEGYGGEVIFTPGDVVYSSSALIEMQPPDISLEKLNMLMMEEGVTFNDLRTILDKFKGMRAHVVGDTIVDSYTYCAMIGGQSKTPTISVRFERKDSYVGGAGIVAKHLKAAGAEVTFSTVLGDDADAAFVREDLRAAGVVMKDIPDSTRPTTNKNAIITEGYRMLKVDTLDNRTISDKICAKFCSQIAEIETDVLVFSDFRHGVFNRSTVPILTGAIPQGLFKVADSQVASRWGNILEFQGFDLLTPNEREARFALGDQDSHVRPLATSLFSQANCKTLILKLGDRGILTYRTRPPEDPRTFAVIDSFVDRVVDAVGAGDALLAYSSLALKLTGNDIIASILGSIAAGIECEHDGNIPVTLDAMRKKIDAIERLAVLS</sequence>
<accession>A0A163XB21</accession>
<evidence type="ECO:0000256" key="2">
    <source>
        <dbReference type="ARBA" id="ARBA00023277"/>
    </source>
</evidence>
<keyword evidence="6" id="KW-1185">Reference proteome</keyword>
<dbReference type="InterPro" id="IPR004821">
    <property type="entry name" value="Cyt_trans-like"/>
</dbReference>
<organism evidence="5 6">
    <name type="scientific">Tardiphaga robiniae</name>
    <dbReference type="NCBI Taxonomy" id="943830"/>
    <lineage>
        <taxon>Bacteria</taxon>
        <taxon>Pseudomonadati</taxon>
        <taxon>Pseudomonadota</taxon>
        <taxon>Alphaproteobacteria</taxon>
        <taxon>Hyphomicrobiales</taxon>
        <taxon>Nitrobacteraceae</taxon>
        <taxon>Tardiphaga</taxon>
    </lineage>
</organism>
<evidence type="ECO:0000313" key="5">
    <source>
        <dbReference type="EMBL" id="KZD20668.1"/>
    </source>
</evidence>
<dbReference type="Pfam" id="PF01467">
    <property type="entry name" value="CTP_transf_like"/>
    <property type="match status" value="1"/>
</dbReference>
<keyword evidence="1" id="KW-0511">Multifunctional enzyme</keyword>
<dbReference type="InterPro" id="IPR029056">
    <property type="entry name" value="Ribokinase-like"/>
</dbReference>
<dbReference type="EMBL" id="LVYV01000055">
    <property type="protein sequence ID" value="KZD20668.1"/>
    <property type="molecule type" value="Genomic_DNA"/>
</dbReference>
<dbReference type="SUPFAM" id="SSF52374">
    <property type="entry name" value="Nucleotidylyl transferase"/>
    <property type="match status" value="1"/>
</dbReference>
<keyword evidence="2" id="KW-0119">Carbohydrate metabolism</keyword>
<feature type="domain" description="Carbohydrate kinase PfkB" evidence="3">
    <location>
        <begin position="202"/>
        <end position="463"/>
    </location>
</feature>
<gene>
    <name evidence="5" type="ORF">A4A58_18220</name>
</gene>
<dbReference type="InterPro" id="IPR014729">
    <property type="entry name" value="Rossmann-like_a/b/a_fold"/>
</dbReference>
<dbReference type="InterPro" id="IPR011611">
    <property type="entry name" value="PfkB_dom"/>
</dbReference>
<dbReference type="RefSeq" id="WP_068738298.1">
    <property type="nucleotide sequence ID" value="NZ_LVYV01000055.1"/>
</dbReference>
<evidence type="ECO:0000313" key="6">
    <source>
        <dbReference type="Proteomes" id="UP000076574"/>
    </source>
</evidence>
<dbReference type="STRING" id="943830.A4A58_18220"/>
<protein>
    <submittedName>
        <fullName evidence="5">ADP-heptose synthase</fullName>
    </submittedName>
</protein>